<name>A0A223E8D0_9BACI</name>
<dbReference type="EMBL" id="CP017703">
    <property type="protein sequence ID" value="ASS91441.1"/>
    <property type="molecule type" value="Genomic_DNA"/>
</dbReference>
<accession>A0A223E8D0</accession>
<feature type="signal peptide" evidence="1">
    <location>
        <begin position="1"/>
        <end position="35"/>
    </location>
</feature>
<protein>
    <submittedName>
        <fullName evidence="2">Uncharacterized protein</fullName>
    </submittedName>
</protein>
<sequence>MNSSLGVSRYVRNVFVLIIAGLLITLCLSFTQTQAAGQNYAKAWETLMGAKWNGYVQIKASYNDNGKHAKQGYHRFTRQAGPSLDTGRLYTSKASSKSDTRVHSRQDSVWDSPLWGDKYVTRYNYNFIYF</sequence>
<keyword evidence="1" id="KW-0732">Signal</keyword>
<feature type="chain" id="PRO_5012217403" evidence="1">
    <location>
        <begin position="36"/>
        <end position="130"/>
    </location>
</feature>
<reference evidence="2 3" key="1">
    <citation type="submission" date="2016-10" db="EMBL/GenBank/DDBJ databases">
        <title>The whole genome sequencing and assembly of Aeribacillus pallidus KCTC3564 strain.</title>
        <authorList>
            <person name="Lee Y.-J."/>
            <person name="Park M.-K."/>
            <person name="Yi H."/>
            <person name="Bahn Y.-S."/>
            <person name="Kim J.F."/>
            <person name="Lee D.-W."/>
        </authorList>
    </citation>
    <scope>NUCLEOTIDE SEQUENCE [LARGE SCALE GENOMIC DNA]</scope>
    <source>
        <strain evidence="2 3">KCTC3564</strain>
    </source>
</reference>
<evidence type="ECO:0000313" key="2">
    <source>
        <dbReference type="EMBL" id="ASS91441.1"/>
    </source>
</evidence>
<organism evidence="2 3">
    <name type="scientific">Aeribacillus pallidus</name>
    <dbReference type="NCBI Taxonomy" id="33936"/>
    <lineage>
        <taxon>Bacteria</taxon>
        <taxon>Bacillati</taxon>
        <taxon>Bacillota</taxon>
        <taxon>Bacilli</taxon>
        <taxon>Bacillales</taxon>
        <taxon>Bacillaceae</taxon>
        <taxon>Aeribacillus</taxon>
    </lineage>
</organism>
<evidence type="ECO:0000313" key="3">
    <source>
        <dbReference type="Proteomes" id="UP000214606"/>
    </source>
</evidence>
<dbReference type="AlphaFoldDB" id="A0A223E8D0"/>
<evidence type="ECO:0000256" key="1">
    <source>
        <dbReference type="SAM" id="SignalP"/>
    </source>
</evidence>
<proteinExistence type="predicted"/>
<gene>
    <name evidence="2" type="ORF">AP3564_15560</name>
</gene>
<dbReference type="KEGG" id="apak:AP3564_15560"/>
<dbReference type="RefSeq" id="WP_094245969.1">
    <property type="nucleotide sequence ID" value="NZ_CP017703.1"/>
</dbReference>
<dbReference type="Proteomes" id="UP000214606">
    <property type="component" value="Chromosome"/>
</dbReference>